<evidence type="ECO:0000256" key="3">
    <source>
        <dbReference type="SAM" id="MobiDB-lite"/>
    </source>
</evidence>
<gene>
    <name evidence="5" type="ORF">PBT88_11445</name>
</gene>
<protein>
    <submittedName>
        <fullName evidence="5">Glycosyltransferase family 4 protein</fullName>
    </submittedName>
</protein>
<organism evidence="5 6">
    <name type="scientific">Sphingomonas abietis</name>
    <dbReference type="NCBI Taxonomy" id="3012344"/>
    <lineage>
        <taxon>Bacteria</taxon>
        <taxon>Pseudomonadati</taxon>
        <taxon>Pseudomonadota</taxon>
        <taxon>Alphaproteobacteria</taxon>
        <taxon>Sphingomonadales</taxon>
        <taxon>Sphingomonadaceae</taxon>
        <taxon>Sphingomonas</taxon>
    </lineage>
</organism>
<feature type="compositionally biased region" description="Polar residues" evidence="3">
    <location>
        <begin position="1"/>
        <end position="12"/>
    </location>
</feature>
<dbReference type="SUPFAM" id="SSF53756">
    <property type="entry name" value="UDP-Glycosyltransferase/glycogen phosphorylase"/>
    <property type="match status" value="1"/>
</dbReference>
<evidence type="ECO:0000256" key="1">
    <source>
        <dbReference type="ARBA" id="ARBA00022676"/>
    </source>
</evidence>
<name>A0ABY7NMT9_9SPHN</name>
<dbReference type="Gene3D" id="3.40.50.2000">
    <property type="entry name" value="Glycogen Phosphorylase B"/>
    <property type="match status" value="1"/>
</dbReference>
<dbReference type="PANTHER" id="PTHR12526:SF510">
    <property type="entry name" value="D-INOSITOL 3-PHOSPHATE GLYCOSYLTRANSFERASE"/>
    <property type="match status" value="1"/>
</dbReference>
<keyword evidence="2" id="KW-0808">Transferase</keyword>
<dbReference type="CDD" id="cd03801">
    <property type="entry name" value="GT4_PimA-like"/>
    <property type="match status" value="1"/>
</dbReference>
<dbReference type="InterPro" id="IPR001296">
    <property type="entry name" value="Glyco_trans_1"/>
</dbReference>
<dbReference type="Proteomes" id="UP001210865">
    <property type="component" value="Chromosome"/>
</dbReference>
<proteinExistence type="predicted"/>
<sequence length="377" mass="40905">MTTSAASEQTRAPSPGDRHGALPQIVHVIPYDGIGGVEIAASSVAAGPYPGFVFRKVYIASRRASMPRDHIYESGVGGENNPLAFLRTIAHLLRARPEILVLSLWRSCIVGMAVKLLRPRTRLVLFLHNTRHSNPVDALLTRMTARIAEAIWADSASTAAQRLGPAWALRARPISFLTARIPRVAAERPAPHFITWGRLHPRKRIEWALDFFALVHARHADARFTIIGPDRGEGAMLEAKVAALGLADAVRFLGAADMPDIARHAASAAFFVQTSKSEGMGMAVVEAMQMGLVPVVTPVGEIGSYVENMRNGVWFATSEDALAKVERLLADPAAFARMSDAAALTWRDRTLYVDEFVAACTQLAARPVIAVSQEGPR</sequence>
<dbReference type="EMBL" id="CP115174">
    <property type="protein sequence ID" value="WBO20826.1"/>
    <property type="molecule type" value="Genomic_DNA"/>
</dbReference>
<evidence type="ECO:0000313" key="5">
    <source>
        <dbReference type="EMBL" id="WBO20826.1"/>
    </source>
</evidence>
<dbReference type="Pfam" id="PF00534">
    <property type="entry name" value="Glycos_transf_1"/>
    <property type="match status" value="1"/>
</dbReference>
<keyword evidence="6" id="KW-1185">Reference proteome</keyword>
<evidence type="ECO:0000256" key="2">
    <source>
        <dbReference type="ARBA" id="ARBA00022679"/>
    </source>
</evidence>
<dbReference type="PANTHER" id="PTHR12526">
    <property type="entry name" value="GLYCOSYLTRANSFERASE"/>
    <property type="match status" value="1"/>
</dbReference>
<evidence type="ECO:0000313" key="6">
    <source>
        <dbReference type="Proteomes" id="UP001210865"/>
    </source>
</evidence>
<feature type="domain" description="Glycosyl transferase family 1" evidence="4">
    <location>
        <begin position="191"/>
        <end position="342"/>
    </location>
</feature>
<reference evidence="5 6" key="1">
    <citation type="submission" date="2022-12" db="EMBL/GenBank/DDBJ databases">
        <title>Sphingomonas abieness sp. nov., an endophytic bacterium isolated from Abies koreana.</title>
        <authorList>
            <person name="Jiang L."/>
            <person name="Lee J."/>
        </authorList>
    </citation>
    <scope>NUCLEOTIDE SEQUENCE [LARGE SCALE GENOMIC DNA]</scope>
    <source>
        <strain evidence="6">PAMB 00755</strain>
    </source>
</reference>
<evidence type="ECO:0000259" key="4">
    <source>
        <dbReference type="Pfam" id="PF00534"/>
    </source>
</evidence>
<keyword evidence="1" id="KW-0328">Glycosyltransferase</keyword>
<dbReference type="RefSeq" id="WP_270075476.1">
    <property type="nucleotide sequence ID" value="NZ_CP115174.1"/>
</dbReference>
<accession>A0ABY7NMT9</accession>
<feature type="region of interest" description="Disordered" evidence="3">
    <location>
        <begin position="1"/>
        <end position="21"/>
    </location>
</feature>